<dbReference type="OrthoDB" id="5634547at2"/>
<evidence type="ECO:0000313" key="1">
    <source>
        <dbReference type="EMBL" id="CBJ13347.1"/>
    </source>
</evidence>
<organism evidence="1 2">
    <name type="scientific">Legionella longbeachae serogroup 1 (strain NSW150)</name>
    <dbReference type="NCBI Taxonomy" id="661367"/>
    <lineage>
        <taxon>Bacteria</taxon>
        <taxon>Pseudomonadati</taxon>
        <taxon>Pseudomonadota</taxon>
        <taxon>Gammaproteobacteria</taxon>
        <taxon>Legionellales</taxon>
        <taxon>Legionellaceae</taxon>
        <taxon>Legionella</taxon>
    </lineage>
</organism>
<dbReference type="AlphaFoldDB" id="D3HLM7"/>
<dbReference type="RefSeq" id="WP_012979435.1">
    <property type="nucleotide sequence ID" value="NC_013861.1"/>
</dbReference>
<proteinExistence type="predicted"/>
<sequence>MSNKKLLIASSSRHEAITKWIRENKSLDSSVDLIFIADLLNKYDIRDELNDHNAIIRWYESNRLKYSNETHCLLNRIIYLEDELFHPFQSEDREYAKREFEAYLGFALNSFQSPQNTAVNGICERVYSLPQQWHMVDKFLNINIPAYYRGSKDFNPFENEPNVVYSSIYNFLNWSIQINEIPSKTGFCFKKPEGKPLFILSIGDSSLITKDYELNDGQMEQVENLLHHLKALFGYFIFELLIFVTDKEMTFGCINIEIIRSQQNPLFNDFLKHNLIQEYLKCLN</sequence>
<evidence type="ECO:0000313" key="2">
    <source>
        <dbReference type="Proteomes" id="UP000001060"/>
    </source>
</evidence>
<keyword evidence="2" id="KW-1185">Reference proteome</keyword>
<accession>D3HLM7</accession>
<dbReference type="STRING" id="661367.LLO_2908"/>
<dbReference type="Proteomes" id="UP000001060">
    <property type="component" value="Chromosome"/>
</dbReference>
<dbReference type="EMBL" id="FN650140">
    <property type="protein sequence ID" value="CBJ13347.1"/>
    <property type="molecule type" value="Genomic_DNA"/>
</dbReference>
<dbReference type="GeneID" id="40927103"/>
<dbReference type="eggNOG" id="ENOG5033F2I">
    <property type="taxonomic scope" value="Bacteria"/>
</dbReference>
<gene>
    <name evidence="1" type="ordered locus">LLO_2908</name>
</gene>
<dbReference type="HOGENOM" id="CLU_979319_0_0_6"/>
<reference evidence="1 2" key="1">
    <citation type="journal article" date="2010" name="PLoS Genet.">
        <title>Analysis of the Legionella longbeachae genome and transcriptome uncovers unique strategies to cause Legionnaires' disease.</title>
        <authorList>
            <person name="Cazalet C."/>
            <person name="Gomez-Valero L."/>
            <person name="Rusniok C."/>
            <person name="Lomma M."/>
            <person name="Dervins-Ravault D."/>
            <person name="Newton H."/>
            <person name="Sansom F."/>
            <person name="Jarraud S."/>
            <person name="Zidane N."/>
            <person name="Ma L."/>
            <person name="Bouchier C."/>
            <person name="Etienne J."/>
            <person name="Hartland E."/>
            <person name="Buchrieser C."/>
        </authorList>
    </citation>
    <scope>NUCLEOTIDE SEQUENCE [LARGE SCALE GENOMIC DNA]</scope>
    <source>
        <strain evidence="1 2">NSW150</strain>
    </source>
</reference>
<dbReference type="KEGG" id="llo:LLO_2908"/>
<protein>
    <submittedName>
        <fullName evidence="1">Uncharacterized protein</fullName>
    </submittedName>
</protein>
<name>D3HLM7_LEGLN</name>